<feature type="chain" id="PRO_5006057895" evidence="1">
    <location>
        <begin position="27"/>
        <end position="157"/>
    </location>
</feature>
<keyword evidence="1" id="KW-0732">Signal</keyword>
<proteinExistence type="predicted"/>
<protein>
    <submittedName>
        <fullName evidence="3">Possible pilus assembly protein CpaC</fullName>
    </submittedName>
</protein>
<organism evidence="3">
    <name type="scientific">Aurantimonas coralicida</name>
    <dbReference type="NCBI Taxonomy" id="182270"/>
    <lineage>
        <taxon>Bacteria</taxon>
        <taxon>Pseudomonadati</taxon>
        <taxon>Pseudomonadota</taxon>
        <taxon>Alphaproteobacteria</taxon>
        <taxon>Hyphomicrobiales</taxon>
        <taxon>Aurantimonadaceae</taxon>
        <taxon>Aurantimonas</taxon>
    </lineage>
</organism>
<sequence>MSHMTSTLRAALAAIAVLAACGNAAAFDSRDVLPVEVDHARIVQIDNPAATVIVGNPAIVDVEVLSSNRLVLTGRSYGITNLVILDANGDIVMDQQVAVQSFEDNTVRVYRQASRVTYACAPKCEPTVTIGDNVDSFGEAAQQYAQRQGMAMDAAKQ</sequence>
<dbReference type="EMBL" id="LC066373">
    <property type="protein sequence ID" value="BAT26675.1"/>
    <property type="molecule type" value="Genomic_DNA"/>
</dbReference>
<dbReference type="Pfam" id="PF13629">
    <property type="entry name" value="T2SS-T3SS_pil_N"/>
    <property type="match status" value="1"/>
</dbReference>
<dbReference type="InterPro" id="IPR032789">
    <property type="entry name" value="T2SS-T3SS_pil_N"/>
</dbReference>
<reference evidence="3" key="1">
    <citation type="journal article" date="2015" name="Proc. Natl. Acad. Sci. U.S.A.">
        <title>Bacterial clade with the ribosomal RNA operon on a small plasmid rather than the chromosome.</title>
        <authorList>
            <person name="Anda M."/>
            <person name="Ohtsubo Y."/>
            <person name="Okubo T."/>
            <person name="Sugawara M."/>
            <person name="Nagata Y."/>
            <person name="Tsuda M."/>
            <person name="Minamisawa K."/>
            <person name="Mitsui H."/>
        </authorList>
    </citation>
    <scope>NUCLEOTIDE SEQUENCE</scope>
    <source>
        <strain evidence="3">DSM 14790</strain>
    </source>
</reference>
<evidence type="ECO:0000256" key="1">
    <source>
        <dbReference type="SAM" id="SignalP"/>
    </source>
</evidence>
<evidence type="ECO:0000313" key="3">
    <source>
        <dbReference type="EMBL" id="BAT26675.1"/>
    </source>
</evidence>
<feature type="domain" description="Pilus formation protein N-terminal" evidence="2">
    <location>
        <begin position="31"/>
        <end position="99"/>
    </location>
</feature>
<dbReference type="AlphaFoldDB" id="A0A0P0YYY2"/>
<accession>A0A0P0YYY2</accession>
<name>A0A0P0YYY2_9HYPH</name>
<evidence type="ECO:0000259" key="2">
    <source>
        <dbReference type="Pfam" id="PF13629"/>
    </source>
</evidence>
<feature type="signal peptide" evidence="1">
    <location>
        <begin position="1"/>
        <end position="26"/>
    </location>
</feature>